<reference evidence="6 7" key="1">
    <citation type="journal article" date="2013" name="Genome Announc.">
        <title>Genome Sequence of the Obligate Gammaproteobacterial Methanotroph Methylomicrobium album Strain BG8.</title>
        <authorList>
            <person name="Kits K.D."/>
            <person name="Kalyuzhnaya M.G."/>
            <person name="Klotz M.G."/>
            <person name="Jetten M.S."/>
            <person name="Op den Camp H.J."/>
            <person name="Vuilleumier S."/>
            <person name="Bringel F."/>
            <person name="Dispirito A.A."/>
            <person name="Murrell J.C."/>
            <person name="Bruce D."/>
            <person name="Cheng J.F."/>
            <person name="Copeland A."/>
            <person name="Goodwin L."/>
            <person name="Hauser L."/>
            <person name="Lajus A."/>
            <person name="Land M.L."/>
            <person name="Lapidus A."/>
            <person name="Lucas S."/>
            <person name="Medigue C."/>
            <person name="Pitluck S."/>
            <person name="Woyke T."/>
            <person name="Zeytun A."/>
            <person name="Stein L.Y."/>
        </authorList>
    </citation>
    <scope>NUCLEOTIDE SEQUENCE [LARGE SCALE GENOMIC DNA]</scope>
    <source>
        <strain evidence="6 7">BG8</strain>
    </source>
</reference>
<protein>
    <recommendedName>
        <fullName evidence="5">Cytochrome c domain-containing protein</fullName>
    </recommendedName>
</protein>
<evidence type="ECO:0000313" key="7">
    <source>
        <dbReference type="Proteomes" id="UP000005090"/>
    </source>
</evidence>
<dbReference type="AlphaFoldDB" id="H8GG83"/>
<evidence type="ECO:0000256" key="3">
    <source>
        <dbReference type="ARBA" id="ARBA00023004"/>
    </source>
</evidence>
<proteinExistence type="predicted"/>
<dbReference type="Pfam" id="PF13442">
    <property type="entry name" value="Cytochrome_CBB3"/>
    <property type="match status" value="1"/>
</dbReference>
<evidence type="ECO:0000313" key="6">
    <source>
        <dbReference type="EMBL" id="EIC30007.1"/>
    </source>
</evidence>
<accession>H8GG83</accession>
<dbReference type="SUPFAM" id="SSF46626">
    <property type="entry name" value="Cytochrome c"/>
    <property type="match status" value="1"/>
</dbReference>
<dbReference type="Proteomes" id="UP000005090">
    <property type="component" value="Chromosome"/>
</dbReference>
<gene>
    <name evidence="6" type="ORF">Metal_2267</name>
</gene>
<dbReference type="GO" id="GO:0009055">
    <property type="term" value="F:electron transfer activity"/>
    <property type="evidence" value="ECO:0007669"/>
    <property type="project" value="InterPro"/>
</dbReference>
<keyword evidence="7" id="KW-1185">Reference proteome</keyword>
<dbReference type="GO" id="GO:0020037">
    <property type="term" value="F:heme binding"/>
    <property type="evidence" value="ECO:0007669"/>
    <property type="project" value="InterPro"/>
</dbReference>
<sequence>MIGKLLPLLLVALPAAGGEISAERQQALRDLLKQDCGACHGLTLKGGMGPALLPETLAGKSDDFLADTILNGRRGTAMPPWRPFMNREEALWLIGVLRQPSDK</sequence>
<evidence type="ECO:0000259" key="5">
    <source>
        <dbReference type="PROSITE" id="PS51007"/>
    </source>
</evidence>
<dbReference type="PROSITE" id="PS51007">
    <property type="entry name" value="CYTC"/>
    <property type="match status" value="1"/>
</dbReference>
<keyword evidence="1 4" id="KW-0349">Heme</keyword>
<dbReference type="InterPro" id="IPR036909">
    <property type="entry name" value="Cyt_c-like_dom_sf"/>
</dbReference>
<dbReference type="eggNOG" id="COG2010">
    <property type="taxonomic scope" value="Bacteria"/>
</dbReference>
<dbReference type="GO" id="GO:0046872">
    <property type="term" value="F:metal ion binding"/>
    <property type="evidence" value="ECO:0007669"/>
    <property type="project" value="UniProtKB-KW"/>
</dbReference>
<evidence type="ECO:0000256" key="4">
    <source>
        <dbReference type="PROSITE-ProRule" id="PRU00433"/>
    </source>
</evidence>
<evidence type="ECO:0000256" key="2">
    <source>
        <dbReference type="ARBA" id="ARBA00022723"/>
    </source>
</evidence>
<feature type="domain" description="Cytochrome c" evidence="5">
    <location>
        <begin position="12"/>
        <end position="101"/>
    </location>
</feature>
<dbReference type="HOGENOM" id="CLU_159748_0_0_6"/>
<keyword evidence="2 4" id="KW-0479">Metal-binding</keyword>
<dbReference type="InterPro" id="IPR009056">
    <property type="entry name" value="Cyt_c-like_dom"/>
</dbReference>
<organism evidence="6 7">
    <name type="scientific">Methylomicrobium album BG8</name>
    <dbReference type="NCBI Taxonomy" id="686340"/>
    <lineage>
        <taxon>Bacteria</taxon>
        <taxon>Pseudomonadati</taxon>
        <taxon>Pseudomonadota</taxon>
        <taxon>Gammaproteobacteria</taxon>
        <taxon>Methylococcales</taxon>
        <taxon>Methylococcaceae</taxon>
        <taxon>Methylomicrobium</taxon>
    </lineage>
</organism>
<dbReference type="STRING" id="686340.Metal_2267"/>
<name>H8GG83_METAL</name>
<dbReference type="Gene3D" id="1.10.760.10">
    <property type="entry name" value="Cytochrome c-like domain"/>
    <property type="match status" value="1"/>
</dbReference>
<evidence type="ECO:0000256" key="1">
    <source>
        <dbReference type="ARBA" id="ARBA00022617"/>
    </source>
</evidence>
<dbReference type="RefSeq" id="WP_005372316.1">
    <property type="nucleotide sequence ID" value="NZ_CM001475.1"/>
</dbReference>
<keyword evidence="3 4" id="KW-0408">Iron</keyword>
<dbReference type="EMBL" id="CM001475">
    <property type="protein sequence ID" value="EIC30007.1"/>
    <property type="molecule type" value="Genomic_DNA"/>
</dbReference>